<dbReference type="EMBL" id="LACH01000036">
    <property type="protein sequence ID" value="KJZ64570.1"/>
    <property type="molecule type" value="Genomic_DNA"/>
</dbReference>
<dbReference type="GO" id="GO:0015031">
    <property type="term" value="P:protein transport"/>
    <property type="evidence" value="ECO:0007669"/>
    <property type="project" value="UniProtKB-KW"/>
</dbReference>
<dbReference type="AlphaFoldDB" id="A0A0F4V7U9"/>
<evidence type="ECO:0000313" key="4">
    <source>
        <dbReference type="Proteomes" id="UP000033400"/>
    </source>
</evidence>
<dbReference type="InterPro" id="IPR051472">
    <property type="entry name" value="T3SS_Stator/FliH"/>
</dbReference>
<dbReference type="PATRIC" id="fig|294.133.peg.3005"/>
<reference evidence="3 4" key="1">
    <citation type="submission" date="2015-03" db="EMBL/GenBank/DDBJ databases">
        <title>Comparative genomics of Pseudomonas insights into diversity of traits involved in vanlence and defense.</title>
        <authorList>
            <person name="Qin Y."/>
        </authorList>
    </citation>
    <scope>NUCLEOTIDE SEQUENCE [LARGE SCALE GENOMIC DNA]</scope>
    <source>
        <strain evidence="3 4">H24</strain>
    </source>
</reference>
<comment type="caution">
    <text evidence="3">The sequence shown here is derived from an EMBL/GenBank/DDBJ whole genome shotgun (WGS) entry which is preliminary data.</text>
</comment>
<dbReference type="InterPro" id="IPR010586">
    <property type="entry name" value="T3SS_stator_protein"/>
</dbReference>
<keyword evidence="1" id="KW-0813">Transport</keyword>
<keyword evidence="2" id="KW-0653">Protein transport</keyword>
<dbReference type="RefSeq" id="WP_046054784.1">
    <property type="nucleotide sequence ID" value="NZ_LACH01000036.1"/>
</dbReference>
<evidence type="ECO:0000313" key="3">
    <source>
        <dbReference type="EMBL" id="KJZ64570.1"/>
    </source>
</evidence>
<dbReference type="GO" id="GO:0005829">
    <property type="term" value="C:cytosol"/>
    <property type="evidence" value="ECO:0007669"/>
    <property type="project" value="TreeGrafter"/>
</dbReference>
<dbReference type="Pfam" id="PF06635">
    <property type="entry name" value="T3SS_SCTL"/>
    <property type="match status" value="1"/>
</dbReference>
<gene>
    <name evidence="3" type="ORF">VD17_16990</name>
</gene>
<dbReference type="PANTHER" id="PTHR34982">
    <property type="entry name" value="YOP PROTEINS TRANSLOCATION PROTEIN L"/>
    <property type="match status" value="1"/>
</dbReference>
<organism evidence="3 4">
    <name type="scientific">Pseudomonas fluorescens</name>
    <dbReference type="NCBI Taxonomy" id="294"/>
    <lineage>
        <taxon>Bacteria</taxon>
        <taxon>Pseudomonadati</taxon>
        <taxon>Pseudomonadota</taxon>
        <taxon>Gammaproteobacteria</taxon>
        <taxon>Pseudomonadales</taxon>
        <taxon>Pseudomonadaceae</taxon>
        <taxon>Pseudomonas</taxon>
    </lineage>
</organism>
<protein>
    <submittedName>
        <fullName evidence="3">Type III secretion protein</fullName>
    </submittedName>
</protein>
<dbReference type="Proteomes" id="UP000033400">
    <property type="component" value="Unassembled WGS sequence"/>
</dbReference>
<accession>A0A0F4V7U9</accession>
<evidence type="ECO:0000256" key="1">
    <source>
        <dbReference type="ARBA" id="ARBA00022448"/>
    </source>
</evidence>
<evidence type="ECO:0000256" key="2">
    <source>
        <dbReference type="ARBA" id="ARBA00022927"/>
    </source>
</evidence>
<dbReference type="OrthoDB" id="6859370at2"/>
<dbReference type="PANTHER" id="PTHR34982:SF1">
    <property type="entry name" value="FLAGELLAR ASSEMBLY PROTEIN FLIH"/>
    <property type="match status" value="1"/>
</dbReference>
<sequence length="197" mass="21856">MSKLPTRPASRILRAAEADLWIDGYAFMQAARDEAERVRDDTAHWLQEAREEGFAAARREADEQMIERLASVASQVDAYLAGIEPALVDLVLGVVRQVMGHLSKPEVLLDCTRNALLAFRRDQQLTLFVPSLEVAAVRDRLNLDPIGRPVLFVEADEELAPGQACLSGEVGSVEVGLEEQLQHIRRSLLPFAEERAS</sequence>
<name>A0A0F4V7U9_PSEFL</name>
<proteinExistence type="predicted"/>